<dbReference type="AlphaFoldDB" id="A0AAV0V209"/>
<accession>A0AAV0V209</accession>
<comment type="caution">
    <text evidence="2">The sequence shown here is derived from an EMBL/GenBank/DDBJ whole genome shotgun (WGS) entry which is preliminary data.</text>
</comment>
<feature type="region of interest" description="Disordered" evidence="1">
    <location>
        <begin position="110"/>
        <end position="131"/>
    </location>
</feature>
<sequence length="131" mass="14420">MPQFDAYRNKMQAAGLSTEAILAFQYPYEALVSGETGMIAEDSIKPFDNLPMGLDKAKSPLTVKGDDTFLDIMAMCDGAYVTPTSPYYPELIEDETLELLQNKVPKVDASTMEPATYSPNPSKEWCPPGSR</sequence>
<gene>
    <name evidence="2" type="ORF">PDE001_LOCUS8392</name>
</gene>
<reference evidence="2" key="1">
    <citation type="submission" date="2022-12" db="EMBL/GenBank/DDBJ databases">
        <authorList>
            <person name="Webb A."/>
        </authorList>
    </citation>
    <scope>NUCLEOTIDE SEQUENCE</scope>
    <source>
        <strain evidence="2">Pd1</strain>
    </source>
</reference>
<evidence type="ECO:0000313" key="3">
    <source>
        <dbReference type="Proteomes" id="UP001162029"/>
    </source>
</evidence>
<dbReference type="EMBL" id="CANTFM010001758">
    <property type="protein sequence ID" value="CAI5742737.1"/>
    <property type="molecule type" value="Genomic_DNA"/>
</dbReference>
<proteinExistence type="predicted"/>
<protein>
    <submittedName>
        <fullName evidence="2">Uncharacterized protein</fullName>
    </submittedName>
</protein>
<name>A0AAV0V209_9STRA</name>
<evidence type="ECO:0000256" key="1">
    <source>
        <dbReference type="SAM" id="MobiDB-lite"/>
    </source>
</evidence>
<evidence type="ECO:0000313" key="2">
    <source>
        <dbReference type="EMBL" id="CAI5742737.1"/>
    </source>
</evidence>
<organism evidence="2 3">
    <name type="scientific">Peronospora destructor</name>
    <dbReference type="NCBI Taxonomy" id="86335"/>
    <lineage>
        <taxon>Eukaryota</taxon>
        <taxon>Sar</taxon>
        <taxon>Stramenopiles</taxon>
        <taxon>Oomycota</taxon>
        <taxon>Peronosporomycetes</taxon>
        <taxon>Peronosporales</taxon>
        <taxon>Peronosporaceae</taxon>
        <taxon>Peronospora</taxon>
    </lineage>
</organism>
<dbReference type="Proteomes" id="UP001162029">
    <property type="component" value="Unassembled WGS sequence"/>
</dbReference>
<keyword evidence="3" id="KW-1185">Reference proteome</keyword>